<dbReference type="Gene3D" id="3.40.50.150">
    <property type="entry name" value="Vaccinia Virus protein VP39"/>
    <property type="match status" value="1"/>
</dbReference>
<protein>
    <recommendedName>
        <fullName evidence="3">Methyltransferase domain-containing protein</fullName>
    </recommendedName>
</protein>
<dbReference type="AlphaFoldDB" id="A0A0G2BI36"/>
<evidence type="ECO:0000313" key="1">
    <source>
        <dbReference type="EMBL" id="KKW45374.1"/>
    </source>
</evidence>
<proteinExistence type="predicted"/>
<organism evidence="1 2">
    <name type="scientific">Candidatus Kaiserbacteria bacterium GW2011_GWA2_58_9</name>
    <dbReference type="NCBI Taxonomy" id="1618672"/>
    <lineage>
        <taxon>Bacteria</taxon>
        <taxon>Candidatus Kaiseribacteriota</taxon>
    </lineage>
</organism>
<gene>
    <name evidence="1" type="ORF">UY98_C0048G0003</name>
</gene>
<dbReference type="SUPFAM" id="SSF53335">
    <property type="entry name" value="S-adenosyl-L-methionine-dependent methyltransferases"/>
    <property type="match status" value="1"/>
</dbReference>
<sequence length="225" mass="24846">MIDTGIEDQNSIRFTSVEALIPGIRTQGLRLERPGLYIGTSIYPKDTRDTPRSQAQHVLEKLTSKKVNSESQLAELTGYLKGRTVVDIGAGKTTNGYQIASMCGATGYVAVEAHHFSELRNVLGKVRQANSGKMPVCVVGEDMRDFAKRVPDNSVAIFVFNIDAHILHKMPMMDIEKFSQNISRMLAPGSAYIGSSTSMPAPGLREVDRYDPPYDPAHYIIRTRS</sequence>
<evidence type="ECO:0000313" key="2">
    <source>
        <dbReference type="Proteomes" id="UP000034789"/>
    </source>
</evidence>
<evidence type="ECO:0008006" key="3">
    <source>
        <dbReference type="Google" id="ProtNLM"/>
    </source>
</evidence>
<dbReference type="InterPro" id="IPR029063">
    <property type="entry name" value="SAM-dependent_MTases_sf"/>
</dbReference>
<reference evidence="1 2" key="1">
    <citation type="journal article" date="2015" name="Nature">
        <title>rRNA introns, odd ribosomes, and small enigmatic genomes across a large radiation of phyla.</title>
        <authorList>
            <person name="Brown C.T."/>
            <person name="Hug L.A."/>
            <person name="Thomas B.C."/>
            <person name="Sharon I."/>
            <person name="Castelle C.J."/>
            <person name="Singh A."/>
            <person name="Wilkins M.J."/>
            <person name="Williams K.H."/>
            <person name="Banfield J.F."/>
        </authorList>
    </citation>
    <scope>NUCLEOTIDE SEQUENCE [LARGE SCALE GENOMIC DNA]</scope>
</reference>
<dbReference type="Proteomes" id="UP000034789">
    <property type="component" value="Unassembled WGS sequence"/>
</dbReference>
<dbReference type="EMBL" id="LCSD01000048">
    <property type="protein sequence ID" value="KKW45374.1"/>
    <property type="molecule type" value="Genomic_DNA"/>
</dbReference>
<name>A0A0G2BI36_9BACT</name>
<accession>A0A0G2BI36</accession>
<comment type="caution">
    <text evidence="1">The sequence shown here is derived from an EMBL/GenBank/DDBJ whole genome shotgun (WGS) entry which is preliminary data.</text>
</comment>